<evidence type="ECO:0000313" key="7">
    <source>
        <dbReference type="EMBL" id="KZA96570.1"/>
    </source>
</evidence>
<organism evidence="7">
    <name type="scientific">Rhizobium leguminosarum</name>
    <dbReference type="NCBI Taxonomy" id="384"/>
    <lineage>
        <taxon>Bacteria</taxon>
        <taxon>Pseudomonadati</taxon>
        <taxon>Pseudomonadota</taxon>
        <taxon>Alphaproteobacteria</taxon>
        <taxon>Hyphomicrobiales</taxon>
        <taxon>Rhizobiaceae</taxon>
        <taxon>Rhizobium/Agrobacterium group</taxon>
        <taxon>Rhizobium</taxon>
    </lineage>
</organism>
<keyword evidence="2" id="KW-0121">Carboxypeptidase</keyword>
<dbReference type="InterPro" id="IPR012338">
    <property type="entry name" value="Beta-lactam/transpept-like"/>
</dbReference>
<dbReference type="Pfam" id="PF03717">
    <property type="entry name" value="PBP_dimer"/>
    <property type="match status" value="1"/>
</dbReference>
<keyword evidence="7" id="KW-0132">Cell division</keyword>
<dbReference type="Gene3D" id="3.90.1310.10">
    <property type="entry name" value="Penicillin-binding protein 2a (Domain 2)"/>
    <property type="match status" value="1"/>
</dbReference>
<dbReference type="RefSeq" id="WP_029873414.1">
    <property type="nucleotide sequence ID" value="NZ_CP171844.1"/>
</dbReference>
<dbReference type="AlphaFoldDB" id="A0A154I7J6"/>
<evidence type="ECO:0000256" key="2">
    <source>
        <dbReference type="ARBA" id="ARBA00022645"/>
    </source>
</evidence>
<comment type="subcellular location">
    <subcellularLocation>
        <location evidence="1">Membrane</location>
    </subcellularLocation>
</comment>
<reference evidence="8 9" key="2">
    <citation type="submission" date="2019-12" db="EMBL/GenBank/DDBJ databases">
        <title>Rhizobium genotypes associated with high levels of biological nitrogen fixation by grain legumes in a temperate-maritime cropping system.</title>
        <authorList>
            <person name="Maluk M."/>
            <person name="Francesc Ferrando Molina F."/>
            <person name="Lopez Del Egido L."/>
            <person name="Lafos M."/>
            <person name="Langarica-Fuentes A."/>
            <person name="Gebre Yohannes G."/>
            <person name="Young M.W."/>
            <person name="Martin P."/>
            <person name="Gantlett R."/>
            <person name="Kenicer G."/>
            <person name="Hawes C."/>
            <person name="Begg G.S."/>
            <person name="Quilliam R.S."/>
            <person name="Squire G.R."/>
            <person name="Poole P.S."/>
            <person name="Young P.W."/>
            <person name="Iannetta P.M."/>
            <person name="James E.K."/>
        </authorList>
    </citation>
    <scope>NUCLEOTIDE SEQUENCE [LARGE SCALE GENOMIC DNA]</scope>
    <source>
        <strain evidence="8 9">JHI54</strain>
    </source>
</reference>
<dbReference type="InterPro" id="IPR050515">
    <property type="entry name" value="Beta-lactam/transpept"/>
</dbReference>
<comment type="caution">
    <text evidence="7">The sequence shown here is derived from an EMBL/GenBank/DDBJ whole genome shotgun (WGS) entry which is preliminary data.</text>
</comment>
<evidence type="ECO:0000313" key="8">
    <source>
        <dbReference type="EMBL" id="NEK15194.1"/>
    </source>
</evidence>
<keyword evidence="3 4" id="KW-0472">Membrane</keyword>
<keyword evidence="2" id="KW-0378">Hydrolase</keyword>
<dbReference type="GO" id="GO:0071555">
    <property type="term" value="P:cell wall organization"/>
    <property type="evidence" value="ECO:0007669"/>
    <property type="project" value="TreeGrafter"/>
</dbReference>
<dbReference type="GO" id="GO:0005886">
    <property type="term" value="C:plasma membrane"/>
    <property type="evidence" value="ECO:0007669"/>
    <property type="project" value="TreeGrafter"/>
</dbReference>
<keyword evidence="4" id="KW-0812">Transmembrane</keyword>
<dbReference type="PANTHER" id="PTHR30627">
    <property type="entry name" value="PEPTIDOGLYCAN D,D-TRANSPEPTIDASE"/>
    <property type="match status" value="1"/>
</dbReference>
<feature type="domain" description="Penicillin-binding protein dimerisation" evidence="6">
    <location>
        <begin position="89"/>
        <end position="198"/>
    </location>
</feature>
<keyword evidence="4" id="KW-1133">Transmembrane helix</keyword>
<evidence type="ECO:0000256" key="1">
    <source>
        <dbReference type="ARBA" id="ARBA00004370"/>
    </source>
</evidence>
<dbReference type="Gene3D" id="3.40.710.10">
    <property type="entry name" value="DD-peptidase/beta-lactamase superfamily"/>
    <property type="match status" value="1"/>
</dbReference>
<evidence type="ECO:0000256" key="4">
    <source>
        <dbReference type="SAM" id="Phobius"/>
    </source>
</evidence>
<keyword evidence="7" id="KW-0131">Cell cycle</keyword>
<dbReference type="InterPro" id="IPR036138">
    <property type="entry name" value="PBP_dimer_sf"/>
</dbReference>
<evidence type="ECO:0000313" key="9">
    <source>
        <dbReference type="Proteomes" id="UP000471705"/>
    </source>
</evidence>
<accession>A0A154I7J6</accession>
<gene>
    <name evidence="7" type="ORF">A4A59_05645</name>
    <name evidence="8" type="ORF">GR257_10045</name>
</gene>
<dbReference type="GO" id="GO:0051301">
    <property type="term" value="P:cell division"/>
    <property type="evidence" value="ECO:0007669"/>
    <property type="project" value="UniProtKB-KW"/>
</dbReference>
<evidence type="ECO:0000256" key="3">
    <source>
        <dbReference type="ARBA" id="ARBA00023136"/>
    </source>
</evidence>
<keyword evidence="2" id="KW-0645">Protease</keyword>
<dbReference type="GO" id="GO:0008658">
    <property type="term" value="F:penicillin binding"/>
    <property type="evidence" value="ECO:0007669"/>
    <property type="project" value="InterPro"/>
</dbReference>
<feature type="transmembrane region" description="Helical" evidence="4">
    <location>
        <begin position="49"/>
        <end position="68"/>
    </location>
</feature>
<dbReference type="Pfam" id="PF00905">
    <property type="entry name" value="Transpeptidase"/>
    <property type="match status" value="1"/>
</dbReference>
<feature type="domain" description="Penicillin-binding protein transpeptidase" evidence="5">
    <location>
        <begin position="262"/>
        <end position="557"/>
    </location>
</feature>
<proteinExistence type="predicted"/>
<dbReference type="InterPro" id="IPR005311">
    <property type="entry name" value="PBP_dimer"/>
</dbReference>
<dbReference type="Gene3D" id="3.30.450.330">
    <property type="match status" value="1"/>
</dbReference>
<dbReference type="GO" id="GO:0004180">
    <property type="term" value="F:carboxypeptidase activity"/>
    <property type="evidence" value="ECO:0007669"/>
    <property type="project" value="UniProtKB-KW"/>
</dbReference>
<protein>
    <submittedName>
        <fullName evidence="7">Cell division protein</fullName>
    </submittedName>
    <submittedName>
        <fullName evidence="8">Penicillin-binding protein 2</fullName>
    </submittedName>
</protein>
<dbReference type="SUPFAM" id="SSF56519">
    <property type="entry name" value="Penicillin binding protein dimerisation domain"/>
    <property type="match status" value="1"/>
</dbReference>
<dbReference type="EMBL" id="LVYU01000156">
    <property type="protein sequence ID" value="KZA96570.1"/>
    <property type="molecule type" value="Genomic_DNA"/>
</dbReference>
<dbReference type="InterPro" id="IPR001460">
    <property type="entry name" value="PCN-bd_Tpept"/>
</dbReference>
<dbReference type="EMBL" id="WUFV01000004">
    <property type="protein sequence ID" value="NEK15194.1"/>
    <property type="molecule type" value="Genomic_DNA"/>
</dbReference>
<dbReference type="Proteomes" id="UP000471705">
    <property type="component" value="Unassembled WGS sequence"/>
</dbReference>
<reference evidence="7" key="1">
    <citation type="submission" date="2016-03" db="EMBL/GenBank/DDBJ databases">
        <title>Microsymbionts genomes from the relict species Vavilovia formosa.</title>
        <authorList>
            <person name="Chirak E."/>
            <person name="Kimeklis A."/>
            <person name="Kopat V."/>
            <person name="Andronov E."/>
        </authorList>
    </citation>
    <scope>NUCLEOTIDE SEQUENCE [LARGE SCALE GENOMIC DNA]</scope>
    <source>
        <strain evidence="7">Vaf12</strain>
    </source>
</reference>
<sequence length="586" mass="63325">MSFLSRIMVLKSQAHFSAGVYNRFGGPSPAGLAIEGSRKKKSGQAKSRVGLLILGFLGVYAVIGGRLVEYAMKDQEVVSSILPPDRLMASRPDILDRNGEVLATDIRTVSLFAEPNKIVDADEAVEKLATVLPELDVRDTYKKLSVKTSHFAWLRRQLTPKQQSQILALGIPGIGFRPEKRRFYPGGATAAHILGYVNIDNRGVAGMEKFIDDQGLADLASVGMTSDQPLEPVRLSIDLRVQNIVRDAVVNAVSNFQAKGAGAAVIDVHTGEVLAMASAPDFDPNDPQEGAKEGWLNRMTNGTFEMGSTFKTFSLAMALDSGKVKMTDSFDASKSIYIGGFTIHDFHGQRRWLTVPEIFQYSSNIGTARVIDIVGIDAQKDYLTKLGLLTKMQTELPEVKMPSQPRVWKKINSITISFGHGVSTTALQTGVAAAALVNGGKLIEPTFLPRTREQADQIAKQVLKKSTSDEVRYLLDFNGYKGSGRVARVPGFAVGSKTGTADKVVNGRYSATLNFNSFIAAFPINDPRYAVITFCDEPKTGEKAYGGTLSAGTAGPIAREIIRRAAPILGIEPKFGEGGSALLVSY</sequence>
<evidence type="ECO:0000259" key="6">
    <source>
        <dbReference type="Pfam" id="PF03717"/>
    </source>
</evidence>
<name>A0A154I7J6_RHILE</name>
<dbReference type="SUPFAM" id="SSF56601">
    <property type="entry name" value="beta-lactamase/transpeptidase-like"/>
    <property type="match status" value="1"/>
</dbReference>
<dbReference type="PANTHER" id="PTHR30627:SF1">
    <property type="entry name" value="PEPTIDOGLYCAN D,D-TRANSPEPTIDASE FTSI"/>
    <property type="match status" value="1"/>
</dbReference>
<evidence type="ECO:0000259" key="5">
    <source>
        <dbReference type="Pfam" id="PF00905"/>
    </source>
</evidence>